<dbReference type="AlphaFoldDB" id="A0A8J7P7H8"/>
<dbReference type="InterPro" id="IPR004839">
    <property type="entry name" value="Aminotransferase_I/II_large"/>
</dbReference>
<evidence type="ECO:0000313" key="4">
    <source>
        <dbReference type="EMBL" id="MBN8660734.1"/>
    </source>
</evidence>
<dbReference type="Pfam" id="PF00155">
    <property type="entry name" value="Aminotran_1_2"/>
    <property type="match status" value="1"/>
</dbReference>
<dbReference type="EMBL" id="JAFLCK010000013">
    <property type="protein sequence ID" value="MBN8660734.1"/>
    <property type="molecule type" value="Genomic_DNA"/>
</dbReference>
<proteinExistence type="predicted"/>
<evidence type="ECO:0000259" key="3">
    <source>
        <dbReference type="Pfam" id="PF00155"/>
    </source>
</evidence>
<dbReference type="PANTHER" id="PTHR13693">
    <property type="entry name" value="CLASS II AMINOTRANSFERASE/8-AMINO-7-OXONONANOATE SYNTHASE"/>
    <property type="match status" value="1"/>
</dbReference>
<dbReference type="Gene3D" id="3.90.1150.10">
    <property type="entry name" value="Aspartate Aminotransferase, domain 1"/>
    <property type="match status" value="1"/>
</dbReference>
<name>A0A8J7P7H8_9BACT</name>
<keyword evidence="4" id="KW-0032">Aminotransferase</keyword>
<accession>A0A8J7P7H8</accession>
<dbReference type="InterPro" id="IPR015421">
    <property type="entry name" value="PyrdxlP-dep_Trfase_major"/>
</dbReference>
<dbReference type="GO" id="GO:0030170">
    <property type="term" value="F:pyridoxal phosphate binding"/>
    <property type="evidence" value="ECO:0007669"/>
    <property type="project" value="InterPro"/>
</dbReference>
<dbReference type="InterPro" id="IPR050087">
    <property type="entry name" value="AON_synthase_class-II"/>
</dbReference>
<protein>
    <submittedName>
        <fullName evidence="4">Pyridoxal phosphate-dependent aminotransferase family protein</fullName>
    </submittedName>
</protein>
<organism evidence="4 5">
    <name type="scientific">Candidatus Obscuribacter phosphatis</name>
    <dbReference type="NCBI Taxonomy" id="1906157"/>
    <lineage>
        <taxon>Bacteria</taxon>
        <taxon>Bacillati</taxon>
        <taxon>Candidatus Melainabacteria</taxon>
        <taxon>Candidatus Obscuribacterales</taxon>
        <taxon>Candidatus Obscuribacteraceae</taxon>
        <taxon>Candidatus Obscuribacter</taxon>
    </lineage>
</organism>
<comment type="cofactor">
    <cofactor evidence="1">
        <name>pyridoxal 5'-phosphate</name>
        <dbReference type="ChEBI" id="CHEBI:597326"/>
    </cofactor>
</comment>
<gene>
    <name evidence="4" type="ORF">J0M35_10245</name>
</gene>
<evidence type="ECO:0000256" key="2">
    <source>
        <dbReference type="ARBA" id="ARBA00022679"/>
    </source>
</evidence>
<dbReference type="SUPFAM" id="SSF53383">
    <property type="entry name" value="PLP-dependent transferases"/>
    <property type="match status" value="1"/>
</dbReference>
<evidence type="ECO:0000256" key="1">
    <source>
        <dbReference type="ARBA" id="ARBA00001933"/>
    </source>
</evidence>
<evidence type="ECO:0000313" key="5">
    <source>
        <dbReference type="Proteomes" id="UP000664277"/>
    </source>
</evidence>
<dbReference type="InterPro" id="IPR015424">
    <property type="entry name" value="PyrdxlP-dep_Trfase"/>
</dbReference>
<feature type="domain" description="Aminotransferase class I/classII large" evidence="3">
    <location>
        <begin position="90"/>
        <end position="401"/>
    </location>
</feature>
<sequence length="425" mass="47015">MGIFDKLIEANLQGQRSDIRSVLEASPMFDAEAKAIDGRKIKFGDKWFADFASCNYLGFDLDNEIIESIEPALKKWGVHPSWCRLVASPSLYVQAEELLANLIGAEETLILPTVTLIHIGVIPAMMGNDGIMFLDKQAHMTMYEAAKMARDSGAKLKSFNHGDMNQLETLLRDNKDNRKKMILVDGAYSMTGNYADIPTLSKLAAQYDAIVYVDDAHGWGVVGERPDANLPYGYKGNGVVRHFDWNYDNVLYLGGLSKAYSSLAAFISCSPNLKSFFKAYATPYDLSGPCPTASLQSLIAALAVNESRGDSLRKKLYQLTDRTIKGLRDLGFYIDNNTNFPIVSVWIGDTEHLVKASQILWDNGILITLAPYPMVRRGDETLRITVTASNEEDEVDNLISAFSQIRDYLNKQKAPLTPLAAKAGG</sequence>
<keyword evidence="2" id="KW-0808">Transferase</keyword>
<comment type="caution">
    <text evidence="4">The sequence shown here is derived from an EMBL/GenBank/DDBJ whole genome shotgun (WGS) entry which is preliminary data.</text>
</comment>
<reference evidence="4" key="1">
    <citation type="submission" date="2021-02" db="EMBL/GenBank/DDBJ databases">
        <title>Genome-Resolved Metagenomics of a Microbial Community Performing Photosynthetic Biological Nutrient Removal.</title>
        <authorList>
            <person name="Mcdaniel E.A."/>
        </authorList>
    </citation>
    <scope>NUCLEOTIDE SEQUENCE</scope>
    <source>
        <strain evidence="4">UWPOB_OBS1</strain>
    </source>
</reference>
<dbReference type="Gene3D" id="3.40.640.10">
    <property type="entry name" value="Type I PLP-dependent aspartate aminotransferase-like (Major domain)"/>
    <property type="match status" value="1"/>
</dbReference>
<dbReference type="InterPro" id="IPR015422">
    <property type="entry name" value="PyrdxlP-dep_Trfase_small"/>
</dbReference>
<dbReference type="Proteomes" id="UP000664277">
    <property type="component" value="Unassembled WGS sequence"/>
</dbReference>
<dbReference type="GO" id="GO:0008483">
    <property type="term" value="F:transaminase activity"/>
    <property type="evidence" value="ECO:0007669"/>
    <property type="project" value="UniProtKB-KW"/>
</dbReference>